<dbReference type="InterPro" id="IPR029068">
    <property type="entry name" value="Glyas_Bleomycin-R_OHBP_Dase"/>
</dbReference>
<comment type="caution">
    <text evidence="2">The sequence shown here is derived from an EMBL/GenBank/DDBJ whole genome shotgun (WGS) entry which is preliminary data.</text>
</comment>
<sequence length="129" mass="15286">MRTHPLSDDDRVEVLPMLPSLSIAESRDFYRDFLGFDEIVYEDRDYLILRRDFLDSPLEVHFWLTDERHLCENSGIYIRGGGIDALHAEFTKRETPKLTPMTVRPWNMEEFYVWDPHGNILKFGRIPGK</sequence>
<protein>
    <submittedName>
        <fullName evidence="2">VOC family protein</fullName>
    </submittedName>
</protein>
<dbReference type="CDD" id="cd08349">
    <property type="entry name" value="BLMA_like"/>
    <property type="match status" value="1"/>
</dbReference>
<keyword evidence="3" id="KW-1185">Reference proteome</keyword>
<gene>
    <name evidence="2" type="ORF">JJB09_21240</name>
</gene>
<dbReference type="Proteomes" id="UP000633219">
    <property type="component" value="Unassembled WGS sequence"/>
</dbReference>
<evidence type="ECO:0000256" key="1">
    <source>
        <dbReference type="ARBA" id="ARBA00023251"/>
    </source>
</evidence>
<accession>A0A937CRH2</accession>
<evidence type="ECO:0000313" key="3">
    <source>
        <dbReference type="Proteomes" id="UP000633219"/>
    </source>
</evidence>
<reference evidence="2" key="1">
    <citation type="submission" date="2021-01" db="EMBL/GenBank/DDBJ databases">
        <title>Rhizobium sp. strain KVB221 16S ribosomal RNA gene Genome sequencing and assembly.</title>
        <authorList>
            <person name="Kang M."/>
        </authorList>
    </citation>
    <scope>NUCLEOTIDE SEQUENCE</scope>
    <source>
        <strain evidence="2">KVB221</strain>
    </source>
</reference>
<name>A0A937CRH2_9HYPH</name>
<dbReference type="EMBL" id="JAEQNC010000014">
    <property type="protein sequence ID" value="MBL0374542.1"/>
    <property type="molecule type" value="Genomic_DNA"/>
</dbReference>
<organism evidence="2 3">
    <name type="scientific">Rhizobium setariae</name>
    <dbReference type="NCBI Taxonomy" id="2801340"/>
    <lineage>
        <taxon>Bacteria</taxon>
        <taxon>Pseudomonadati</taxon>
        <taxon>Pseudomonadota</taxon>
        <taxon>Alphaproteobacteria</taxon>
        <taxon>Hyphomicrobiales</taxon>
        <taxon>Rhizobiaceae</taxon>
        <taxon>Rhizobium/Agrobacterium group</taxon>
        <taxon>Rhizobium</taxon>
    </lineage>
</organism>
<dbReference type="Gene3D" id="3.10.180.10">
    <property type="entry name" value="2,3-Dihydroxybiphenyl 1,2-Dioxygenase, domain 1"/>
    <property type="match status" value="1"/>
</dbReference>
<dbReference type="AlphaFoldDB" id="A0A937CRH2"/>
<dbReference type="GO" id="GO:0046677">
    <property type="term" value="P:response to antibiotic"/>
    <property type="evidence" value="ECO:0007669"/>
    <property type="project" value="UniProtKB-KW"/>
</dbReference>
<dbReference type="InterPro" id="IPR000335">
    <property type="entry name" value="Bleomycin-R"/>
</dbReference>
<dbReference type="RefSeq" id="WP_201663093.1">
    <property type="nucleotide sequence ID" value="NZ_JAEQNC010000014.1"/>
</dbReference>
<dbReference type="Pfam" id="PF19581">
    <property type="entry name" value="Glyoxalase_7"/>
    <property type="match status" value="1"/>
</dbReference>
<dbReference type="SUPFAM" id="SSF54593">
    <property type="entry name" value="Glyoxalase/Bleomycin resistance protein/Dihydroxybiphenyl dioxygenase"/>
    <property type="match status" value="1"/>
</dbReference>
<proteinExistence type="predicted"/>
<evidence type="ECO:0000313" key="2">
    <source>
        <dbReference type="EMBL" id="MBL0374542.1"/>
    </source>
</evidence>
<keyword evidence="1" id="KW-0046">Antibiotic resistance</keyword>